<keyword evidence="1" id="KW-0812">Transmembrane</keyword>
<dbReference type="Proteomes" id="UP000717696">
    <property type="component" value="Unassembled WGS sequence"/>
</dbReference>
<evidence type="ECO:0000313" key="3">
    <source>
        <dbReference type="Proteomes" id="UP000717696"/>
    </source>
</evidence>
<protein>
    <recommendedName>
        <fullName evidence="4">DUF4267 domain-containing protein</fullName>
    </recommendedName>
</protein>
<accession>A0A9P9IMR8</accession>
<dbReference type="InterPro" id="IPR025363">
    <property type="entry name" value="DUF4267"/>
</dbReference>
<keyword evidence="3" id="KW-1185">Reference proteome</keyword>
<organism evidence="2 3">
    <name type="scientific">Dactylonectria estremocensis</name>
    <dbReference type="NCBI Taxonomy" id="1079267"/>
    <lineage>
        <taxon>Eukaryota</taxon>
        <taxon>Fungi</taxon>
        <taxon>Dikarya</taxon>
        <taxon>Ascomycota</taxon>
        <taxon>Pezizomycotina</taxon>
        <taxon>Sordariomycetes</taxon>
        <taxon>Hypocreomycetidae</taxon>
        <taxon>Hypocreales</taxon>
        <taxon>Nectriaceae</taxon>
        <taxon>Dactylonectria</taxon>
    </lineage>
</organism>
<evidence type="ECO:0000313" key="2">
    <source>
        <dbReference type="EMBL" id="KAH7126242.1"/>
    </source>
</evidence>
<evidence type="ECO:0008006" key="4">
    <source>
        <dbReference type="Google" id="ProtNLM"/>
    </source>
</evidence>
<feature type="transmembrane region" description="Helical" evidence="1">
    <location>
        <begin position="53"/>
        <end position="76"/>
    </location>
</feature>
<dbReference type="Pfam" id="PF14087">
    <property type="entry name" value="DUF4267"/>
    <property type="match status" value="1"/>
</dbReference>
<feature type="transmembrane region" description="Helical" evidence="1">
    <location>
        <begin position="82"/>
        <end position="101"/>
    </location>
</feature>
<proteinExistence type="predicted"/>
<reference evidence="2" key="1">
    <citation type="journal article" date="2021" name="Nat. Commun.">
        <title>Genetic determinants of endophytism in the Arabidopsis root mycobiome.</title>
        <authorList>
            <person name="Mesny F."/>
            <person name="Miyauchi S."/>
            <person name="Thiergart T."/>
            <person name="Pickel B."/>
            <person name="Atanasova L."/>
            <person name="Karlsson M."/>
            <person name="Huettel B."/>
            <person name="Barry K.W."/>
            <person name="Haridas S."/>
            <person name="Chen C."/>
            <person name="Bauer D."/>
            <person name="Andreopoulos W."/>
            <person name="Pangilinan J."/>
            <person name="LaButti K."/>
            <person name="Riley R."/>
            <person name="Lipzen A."/>
            <person name="Clum A."/>
            <person name="Drula E."/>
            <person name="Henrissat B."/>
            <person name="Kohler A."/>
            <person name="Grigoriev I.V."/>
            <person name="Martin F.M."/>
            <person name="Hacquard S."/>
        </authorList>
    </citation>
    <scope>NUCLEOTIDE SEQUENCE</scope>
    <source>
        <strain evidence="2">MPI-CAGE-AT-0021</strain>
    </source>
</reference>
<gene>
    <name evidence="2" type="ORF">B0J13DRAFT_627837</name>
</gene>
<evidence type="ECO:0000256" key="1">
    <source>
        <dbReference type="SAM" id="Phobius"/>
    </source>
</evidence>
<feature type="transmembrane region" description="Helical" evidence="1">
    <location>
        <begin position="110"/>
        <end position="130"/>
    </location>
</feature>
<dbReference type="AlphaFoldDB" id="A0A9P9IMR8"/>
<comment type="caution">
    <text evidence="2">The sequence shown here is derived from an EMBL/GenBank/DDBJ whole genome shotgun (WGS) entry which is preliminary data.</text>
</comment>
<name>A0A9P9IMR8_9HYPO</name>
<keyword evidence="1" id="KW-1133">Transmembrane helix</keyword>
<sequence>MTSLPSSAWNTLGLGVAATWAALGLVGILRPARSAEIFGVLSLPKADGTPDDTGIALLFGSRDFTIAAALLALYSAGRDEEMGTVILSSMIICVADIYLAWKSRRGSEMLLFTVGASIWGIIGLGLKGFFAE</sequence>
<keyword evidence="1" id="KW-0472">Membrane</keyword>
<feature type="transmembrane region" description="Helical" evidence="1">
    <location>
        <begin position="12"/>
        <end position="32"/>
    </location>
</feature>
<dbReference type="EMBL" id="JAGMUU010000023">
    <property type="protein sequence ID" value="KAH7126242.1"/>
    <property type="molecule type" value="Genomic_DNA"/>
</dbReference>
<dbReference type="OrthoDB" id="4157173at2759"/>